<dbReference type="InterPro" id="IPR016032">
    <property type="entry name" value="Sig_transdc_resp-reg_C-effctor"/>
</dbReference>
<name>A0A4U9USH2_SERFO</name>
<dbReference type="GeneID" id="30323812"/>
<feature type="domain" description="OmpR/PhoB-type" evidence="3">
    <location>
        <begin position="1"/>
        <end position="95"/>
    </location>
</feature>
<gene>
    <name evidence="4" type="primary">cadC_1</name>
    <name evidence="4" type="ORF">NCTC12965_03960</name>
</gene>
<dbReference type="Gene3D" id="1.10.10.10">
    <property type="entry name" value="Winged helix-like DNA-binding domain superfamily/Winged helix DNA-binding domain"/>
    <property type="match status" value="1"/>
</dbReference>
<evidence type="ECO:0000256" key="1">
    <source>
        <dbReference type="ARBA" id="ARBA00023125"/>
    </source>
</evidence>
<accession>A0A4U9USH2</accession>
<protein>
    <submittedName>
        <fullName evidence="4">Transcriptional activator CadC</fullName>
    </submittedName>
</protein>
<dbReference type="GO" id="GO:0000160">
    <property type="term" value="P:phosphorelay signal transduction system"/>
    <property type="evidence" value="ECO:0007669"/>
    <property type="project" value="InterPro"/>
</dbReference>
<dbReference type="GO" id="GO:0006355">
    <property type="term" value="P:regulation of DNA-templated transcription"/>
    <property type="evidence" value="ECO:0007669"/>
    <property type="project" value="InterPro"/>
</dbReference>
<dbReference type="InterPro" id="IPR036388">
    <property type="entry name" value="WH-like_DNA-bd_sf"/>
</dbReference>
<keyword evidence="1 2" id="KW-0238">DNA-binding</keyword>
<feature type="DNA-binding region" description="OmpR/PhoB-type" evidence="2">
    <location>
        <begin position="1"/>
        <end position="95"/>
    </location>
</feature>
<dbReference type="GO" id="GO:0003677">
    <property type="term" value="F:DNA binding"/>
    <property type="evidence" value="ECO:0007669"/>
    <property type="project" value="UniProtKB-UniRule"/>
</dbReference>
<organism evidence="4">
    <name type="scientific">Serratia fonticola</name>
    <dbReference type="NCBI Taxonomy" id="47917"/>
    <lineage>
        <taxon>Bacteria</taxon>
        <taxon>Pseudomonadati</taxon>
        <taxon>Pseudomonadota</taxon>
        <taxon>Gammaproteobacteria</taxon>
        <taxon>Enterobacterales</taxon>
        <taxon>Yersiniaceae</taxon>
        <taxon>Serratia</taxon>
    </lineage>
</organism>
<evidence type="ECO:0000313" key="4">
    <source>
        <dbReference type="EMBL" id="VTR36676.1"/>
    </source>
</evidence>
<dbReference type="PROSITE" id="PS51755">
    <property type="entry name" value="OMPR_PHOB"/>
    <property type="match status" value="1"/>
</dbReference>
<reference evidence="4" key="1">
    <citation type="submission" date="2019-05" db="EMBL/GenBank/DDBJ databases">
        <authorList>
            <consortium name="Pathogen Informatics"/>
        </authorList>
    </citation>
    <scope>NUCLEOTIDE SEQUENCE [LARGE SCALE GENOMIC DNA]</scope>
    <source>
        <strain evidence="4">NCTC12965</strain>
    </source>
</reference>
<dbReference type="EMBL" id="CABEEZ010000088">
    <property type="protein sequence ID" value="VTR36676.1"/>
    <property type="molecule type" value="Genomic_DNA"/>
</dbReference>
<evidence type="ECO:0000256" key="2">
    <source>
        <dbReference type="PROSITE-ProRule" id="PRU01091"/>
    </source>
</evidence>
<dbReference type="SMART" id="SM00862">
    <property type="entry name" value="Trans_reg_C"/>
    <property type="match status" value="1"/>
</dbReference>
<dbReference type="Pfam" id="PF00486">
    <property type="entry name" value="Trans_reg_C"/>
    <property type="match status" value="1"/>
</dbReference>
<sequence length="150" mass="17051">MLTYEFGDYVLTDDGQLSYKNESVEIPPKELALLYVLLNANGALLSKDEIIEKVWYGASISDESLTRCIYGLRRILGINKHYIRTFYGRGYRFSPPQIKKKEIDKRMTTSLDVSNLFYSNTFAPGNLTYSVTAPSTMILSTKKISNLGRN</sequence>
<dbReference type="SUPFAM" id="SSF46894">
    <property type="entry name" value="C-terminal effector domain of the bipartite response regulators"/>
    <property type="match status" value="1"/>
</dbReference>
<dbReference type="CDD" id="cd00383">
    <property type="entry name" value="trans_reg_C"/>
    <property type="match status" value="1"/>
</dbReference>
<evidence type="ECO:0000259" key="3">
    <source>
        <dbReference type="PROSITE" id="PS51755"/>
    </source>
</evidence>
<dbReference type="RefSeq" id="WP_052754321.1">
    <property type="nucleotide sequence ID" value="NZ_CAMKUH010000004.1"/>
</dbReference>
<dbReference type="AlphaFoldDB" id="A0A4U9USH2"/>
<dbReference type="InterPro" id="IPR001867">
    <property type="entry name" value="OmpR/PhoB-type_DNA-bd"/>
</dbReference>
<proteinExistence type="predicted"/>